<evidence type="ECO:0000256" key="6">
    <source>
        <dbReference type="ARBA" id="ARBA00022759"/>
    </source>
</evidence>
<dbReference type="Gene3D" id="3.10.20.370">
    <property type="match status" value="1"/>
</dbReference>
<evidence type="ECO:0000256" key="3">
    <source>
        <dbReference type="ARBA" id="ARBA00022679"/>
    </source>
</evidence>
<dbReference type="SUPFAM" id="SSF53098">
    <property type="entry name" value="Ribonuclease H-like"/>
    <property type="match status" value="2"/>
</dbReference>
<dbReference type="InterPro" id="IPR012337">
    <property type="entry name" value="RNaseH-like_sf"/>
</dbReference>
<evidence type="ECO:0000259" key="11">
    <source>
        <dbReference type="PROSITE" id="PS50175"/>
    </source>
</evidence>
<dbReference type="GO" id="GO:0006508">
    <property type="term" value="P:proteolysis"/>
    <property type="evidence" value="ECO:0007669"/>
    <property type="project" value="InterPro"/>
</dbReference>
<dbReference type="InterPro" id="IPR002156">
    <property type="entry name" value="RNaseH_domain"/>
</dbReference>
<dbReference type="Proteomes" id="UP001333110">
    <property type="component" value="Unassembled WGS sequence"/>
</dbReference>
<dbReference type="GO" id="GO:0003676">
    <property type="term" value="F:nucleic acid binding"/>
    <property type="evidence" value="ECO:0007669"/>
    <property type="project" value="InterPro"/>
</dbReference>
<reference evidence="15 16" key="1">
    <citation type="journal article" date="2023" name="J. Hered.">
        <title>Chromosome-level genome of the wood stork (Mycteria americana) provides insight into avian chromosome evolution.</title>
        <authorList>
            <person name="Flamio R. Jr."/>
            <person name="Ramstad K.M."/>
        </authorList>
    </citation>
    <scope>NUCLEOTIDE SEQUENCE [LARGE SCALE GENOMIC DNA]</scope>
    <source>
        <strain evidence="15">JAX WOST 10</strain>
    </source>
</reference>
<dbReference type="InterPro" id="IPR021109">
    <property type="entry name" value="Peptidase_aspartic_dom_sf"/>
</dbReference>
<dbReference type="InterPro" id="IPR000477">
    <property type="entry name" value="RT_dom"/>
</dbReference>
<dbReference type="Pfam" id="PF00665">
    <property type="entry name" value="rve"/>
    <property type="match status" value="1"/>
</dbReference>
<keyword evidence="5" id="KW-0540">Nuclease</keyword>
<dbReference type="InterPro" id="IPR036397">
    <property type="entry name" value="RNaseH_sf"/>
</dbReference>
<dbReference type="GO" id="GO:0003964">
    <property type="term" value="F:RNA-directed DNA polymerase activity"/>
    <property type="evidence" value="ECO:0007669"/>
    <property type="project" value="UniProtKB-KW"/>
</dbReference>
<dbReference type="PROSITE" id="PS50878">
    <property type="entry name" value="RT_POL"/>
    <property type="match status" value="2"/>
</dbReference>
<feature type="region of interest" description="Disordered" evidence="10">
    <location>
        <begin position="1"/>
        <end position="21"/>
    </location>
</feature>
<feature type="domain" description="Peptidase A2" evidence="11">
    <location>
        <begin position="29"/>
        <end position="48"/>
    </location>
</feature>
<dbReference type="EC" id="3.1.26.4" evidence="2"/>
<dbReference type="GO" id="GO:0004190">
    <property type="term" value="F:aspartic-type endopeptidase activity"/>
    <property type="evidence" value="ECO:0007669"/>
    <property type="project" value="InterPro"/>
</dbReference>
<dbReference type="GO" id="GO:0006310">
    <property type="term" value="P:DNA recombination"/>
    <property type="evidence" value="ECO:0007669"/>
    <property type="project" value="UniProtKB-KW"/>
</dbReference>
<dbReference type="GO" id="GO:0015074">
    <property type="term" value="P:DNA integration"/>
    <property type="evidence" value="ECO:0007669"/>
    <property type="project" value="InterPro"/>
</dbReference>
<dbReference type="InterPro" id="IPR051320">
    <property type="entry name" value="Viral_Replic_Matur_Polypro"/>
</dbReference>
<sequence>MVNRGGFRGRGRGRLSESRGGLGRQEKEVEFLVDTGASFSVLNQELIPVSKDFVTVVGATGQQEKVFFLKPLNFKDLHPVVANPYTLLTKLQNNQVWFTVLDLKDAFFCLPLAKESQNLFAFEWESPTTGRKTQLTWTVLPQGFKNSPTIFGNQLARELETWDPPSRDGTLLQYVDDLLIATETKSDCIQWTINLLNFLGLNGYRVSQQKAQMVRQQVTYLGYELSGGQRELGTERKEAICRTPLPQTVGVDYGFTITDVTKPFWLFSHEKQGIALGVLAQRLGKGWPGTKYPRGLEIYLRPKKKITVLVSHTVSAVLEQKGNHWLCPSQFSQYQAILVEPDDVSIEVTNVTNPASFLSGVTSESLIHDCLETIETVYSSRPDLKEEPLEDAQDSWFMDGSSFVRQGIRKAGYAVTTASKVIESQSLPAGTSAQKAEIITLTRALELAKGKKINIWTDSKYAFGVVHAHGAIWKERGLLTAQGRQIKHSEEILHLLEAVQPPTKVTIMHCRGHLKGNADQEKGNRLADYEAKQAAERMQKILTLIPDNRSRSLGDQENVEYSRADKELIEEMEGQVPSKGWAHLSDGRIIILAKQVWGVVKEEHSKTHWGADSLYTFLNQKLIGRNLYTTVQQVTQQCEICLKNNPNTGNRAQLGSIGRGNVPGDHWQIDFSELPRKGGYRYLLVLTDTFSRWPEAFPCRTNKAREVTKVLLNEIIPQFGVPTVISSDKGYTFLCRSSATGQQAIRNQLAITHTLQTTSQWAKCPSSLLGRDILSTLNAQIILKNGETQLLITESKAVEARIFMLQNTPRPKEEIPAEVEDAITPLVWASGIPGRSKLPEPVKVVLKSGTKPVRQKQYPIKQRYPGIFAFEWESPTTGRKTQLTWTVLPQGFKNSPTIFGNQLAKELEVWKKENSEGIILQYVDDILIAAETQEDCLQVTISLLNFLGQAGYRVSKSKAQIGKETVIYLGFEISQGQRRLGAGRKEAICQVPEPRMIWELRTFLGMVWWCQLWILSYGLLVKPLYEALKGSQENHLLWTPECQTAFKNLKKALIFVVVNGVYSSWRPVTSGVPQGSVLGPVLFNIFINDLDEGIECTLSKFADDTKLCGSVDLLEGRQALQRDLDRLDGWAEVNCMRFNKAKCKVLHLGHNNPMQRYRLGEEWLESCPAEKDLGVLVDSRLNMSQQCAQVAKKANGILACIKNSVASRTREVIVPLYSALVGPHLEYCVQFWAPHYKRDIEVLERVQRRATKLVKGLEQKSYEERLRELGLFSLEKRRLRGDLIALYNYLKGGCREVGVGLFSQVTSDRTRGNGLKLRQGRFRLDIRKFFFTERVIKHWNRLPREVVESPSLEVFKRHFWMRCLGTWCSGGFGSVRFMVGLDDLKGLFQPI</sequence>
<dbReference type="Gene3D" id="3.30.70.270">
    <property type="match status" value="3"/>
</dbReference>
<evidence type="ECO:0000256" key="5">
    <source>
        <dbReference type="ARBA" id="ARBA00022722"/>
    </source>
</evidence>
<comment type="caution">
    <text evidence="15">The sequence shown here is derived from an EMBL/GenBank/DDBJ whole genome shotgun (WGS) entry which is preliminary data.</text>
</comment>
<feature type="domain" description="Reverse transcriptase" evidence="12">
    <location>
        <begin position="655"/>
        <end position="973"/>
    </location>
</feature>
<dbReference type="InterPro" id="IPR043128">
    <property type="entry name" value="Rev_trsase/Diguanyl_cyclase"/>
</dbReference>
<protein>
    <recommendedName>
        <fullName evidence="2">ribonuclease H</fullName>
        <ecNumber evidence="2">3.1.26.4</ecNumber>
    </recommendedName>
</protein>
<dbReference type="SUPFAM" id="SSF56672">
    <property type="entry name" value="DNA/RNA polymerases"/>
    <property type="match status" value="2"/>
</dbReference>
<keyword evidence="3" id="KW-0808">Transferase</keyword>
<evidence type="ECO:0000313" key="15">
    <source>
        <dbReference type="EMBL" id="KAK4810938.1"/>
    </source>
</evidence>
<dbReference type="Pfam" id="PF00078">
    <property type="entry name" value="RVT_1"/>
    <property type="match status" value="3"/>
</dbReference>
<accession>A0AAN7NHL4</accession>
<evidence type="ECO:0000259" key="14">
    <source>
        <dbReference type="PROSITE" id="PS50994"/>
    </source>
</evidence>
<keyword evidence="6" id="KW-0255">Endonuclease</keyword>
<organism evidence="15 16">
    <name type="scientific">Mycteria americana</name>
    <name type="common">Wood stork</name>
    <dbReference type="NCBI Taxonomy" id="33587"/>
    <lineage>
        <taxon>Eukaryota</taxon>
        <taxon>Metazoa</taxon>
        <taxon>Chordata</taxon>
        <taxon>Craniata</taxon>
        <taxon>Vertebrata</taxon>
        <taxon>Euteleostomi</taxon>
        <taxon>Archelosauria</taxon>
        <taxon>Archosauria</taxon>
        <taxon>Dinosauria</taxon>
        <taxon>Saurischia</taxon>
        <taxon>Theropoda</taxon>
        <taxon>Coelurosauria</taxon>
        <taxon>Aves</taxon>
        <taxon>Neognathae</taxon>
        <taxon>Neoaves</taxon>
        <taxon>Aequornithes</taxon>
        <taxon>Ciconiiformes</taxon>
        <taxon>Ciconiidae</taxon>
        <taxon>Mycteria</taxon>
    </lineage>
</organism>
<dbReference type="PROSITE" id="PS50994">
    <property type="entry name" value="INTEGRASE"/>
    <property type="match status" value="1"/>
</dbReference>
<evidence type="ECO:0000313" key="16">
    <source>
        <dbReference type="Proteomes" id="UP001333110"/>
    </source>
</evidence>
<dbReference type="Gene3D" id="3.30.420.10">
    <property type="entry name" value="Ribonuclease H-like superfamily/Ribonuclease H"/>
    <property type="match status" value="2"/>
</dbReference>
<evidence type="ECO:0000256" key="4">
    <source>
        <dbReference type="ARBA" id="ARBA00022695"/>
    </source>
</evidence>
<keyword evidence="9" id="KW-0233">DNA recombination</keyword>
<dbReference type="SUPFAM" id="SSF50630">
    <property type="entry name" value="Acid proteases"/>
    <property type="match status" value="1"/>
</dbReference>
<dbReference type="Gene3D" id="1.10.340.70">
    <property type="match status" value="1"/>
</dbReference>
<comment type="similarity">
    <text evidence="1">Belongs to the beta type-B retroviral polymerase family. HERV class-II K(HML-2) pol subfamily.</text>
</comment>
<evidence type="ECO:0000256" key="2">
    <source>
        <dbReference type="ARBA" id="ARBA00012180"/>
    </source>
</evidence>
<evidence type="ECO:0000256" key="7">
    <source>
        <dbReference type="ARBA" id="ARBA00022801"/>
    </source>
</evidence>
<keyword evidence="4" id="KW-0548">Nucleotidyltransferase</keyword>
<evidence type="ECO:0000259" key="13">
    <source>
        <dbReference type="PROSITE" id="PS50879"/>
    </source>
</evidence>
<name>A0AAN7NHL4_MYCAM</name>
<dbReference type="InterPro" id="IPR001969">
    <property type="entry name" value="Aspartic_peptidase_AS"/>
</dbReference>
<keyword evidence="7" id="KW-0378">Hydrolase</keyword>
<dbReference type="InterPro" id="IPR043502">
    <property type="entry name" value="DNA/RNA_pol_sf"/>
</dbReference>
<dbReference type="CDD" id="cd09273">
    <property type="entry name" value="RNase_HI_RT_Bel"/>
    <property type="match status" value="1"/>
</dbReference>
<keyword evidence="16" id="KW-1185">Reference proteome</keyword>
<dbReference type="EMBL" id="JAUNZN010000018">
    <property type="protein sequence ID" value="KAK4810938.1"/>
    <property type="molecule type" value="Genomic_DNA"/>
</dbReference>
<keyword evidence="8" id="KW-0695">RNA-directed DNA polymerase</keyword>
<dbReference type="Pfam" id="PF00075">
    <property type="entry name" value="RNase_H"/>
    <property type="match status" value="1"/>
</dbReference>
<gene>
    <name evidence="15" type="ORF">QYF61_013346</name>
</gene>
<evidence type="ECO:0000256" key="8">
    <source>
        <dbReference type="ARBA" id="ARBA00022918"/>
    </source>
</evidence>
<dbReference type="GO" id="GO:0004523">
    <property type="term" value="F:RNA-DNA hybrid ribonuclease activity"/>
    <property type="evidence" value="ECO:0007669"/>
    <property type="project" value="UniProtKB-EC"/>
</dbReference>
<evidence type="ECO:0000256" key="9">
    <source>
        <dbReference type="ARBA" id="ARBA00023172"/>
    </source>
</evidence>
<dbReference type="PANTHER" id="PTHR33064">
    <property type="entry name" value="POL PROTEIN"/>
    <property type="match status" value="1"/>
</dbReference>
<evidence type="ECO:0000256" key="10">
    <source>
        <dbReference type="SAM" id="MobiDB-lite"/>
    </source>
</evidence>
<proteinExistence type="inferred from homology"/>
<dbReference type="PROSITE" id="PS00141">
    <property type="entry name" value="ASP_PROTEASE"/>
    <property type="match status" value="1"/>
</dbReference>
<dbReference type="PROSITE" id="PS50175">
    <property type="entry name" value="ASP_PROT_RETROV"/>
    <property type="match status" value="1"/>
</dbReference>
<dbReference type="PANTHER" id="PTHR33064:SF36">
    <property type="entry name" value="CCHC-TYPE DOMAIN-CONTAINING PROTEIN"/>
    <property type="match status" value="1"/>
</dbReference>
<dbReference type="InterPro" id="IPR001995">
    <property type="entry name" value="Peptidase_A2_cat"/>
</dbReference>
<feature type="domain" description="RNase H type-1" evidence="13">
    <location>
        <begin position="390"/>
        <end position="536"/>
    </location>
</feature>
<dbReference type="PROSITE" id="PS50879">
    <property type="entry name" value="RNASE_H_1"/>
    <property type="match status" value="1"/>
</dbReference>
<feature type="domain" description="Integrase catalytic" evidence="14">
    <location>
        <begin position="659"/>
        <end position="824"/>
    </location>
</feature>
<feature type="domain" description="Reverse transcriptase" evidence="12">
    <location>
        <begin position="1"/>
        <end position="225"/>
    </location>
</feature>
<evidence type="ECO:0000256" key="1">
    <source>
        <dbReference type="ARBA" id="ARBA00010879"/>
    </source>
</evidence>
<dbReference type="InterPro" id="IPR001584">
    <property type="entry name" value="Integrase_cat-core"/>
</dbReference>
<evidence type="ECO:0000259" key="12">
    <source>
        <dbReference type="PROSITE" id="PS50878"/>
    </source>
</evidence>